<dbReference type="KEGG" id="cam:101489907"/>
<reference evidence="3" key="2">
    <citation type="submission" date="2025-08" db="UniProtKB">
        <authorList>
            <consortium name="RefSeq"/>
        </authorList>
    </citation>
    <scope>IDENTIFICATION</scope>
    <source>
        <tissue evidence="3">Etiolated seedlings</tissue>
    </source>
</reference>
<proteinExistence type="predicted"/>
<dbReference type="GO" id="GO:0003677">
    <property type="term" value="F:DNA binding"/>
    <property type="evidence" value="ECO:0007669"/>
    <property type="project" value="InterPro"/>
</dbReference>
<dbReference type="AlphaFoldDB" id="A0A1S2Z164"/>
<evidence type="ECO:0000313" key="2">
    <source>
        <dbReference type="Proteomes" id="UP000087171"/>
    </source>
</evidence>
<dbReference type="RefSeq" id="XP_004513134.2">
    <property type="nucleotide sequence ID" value="XM_004513077.3"/>
</dbReference>
<reference evidence="2" key="1">
    <citation type="journal article" date="2013" name="Nat. Biotechnol.">
        <title>Draft genome sequence of chickpea (Cicer arietinum) provides a resource for trait improvement.</title>
        <authorList>
            <person name="Varshney R.K."/>
            <person name="Song C."/>
            <person name="Saxena R.K."/>
            <person name="Azam S."/>
            <person name="Yu S."/>
            <person name="Sharpe A.G."/>
            <person name="Cannon S."/>
            <person name="Baek J."/>
            <person name="Rosen B.D."/>
            <person name="Tar'an B."/>
            <person name="Millan T."/>
            <person name="Zhang X."/>
            <person name="Ramsay L.D."/>
            <person name="Iwata A."/>
            <person name="Wang Y."/>
            <person name="Nelson W."/>
            <person name="Farmer A.D."/>
            <person name="Gaur P.M."/>
            <person name="Soderlund C."/>
            <person name="Penmetsa R.V."/>
            <person name="Xu C."/>
            <person name="Bharti A.K."/>
            <person name="He W."/>
            <person name="Winter P."/>
            <person name="Zhao S."/>
            <person name="Hane J.K."/>
            <person name="Carrasquilla-Garcia N."/>
            <person name="Condie J.A."/>
            <person name="Upadhyaya H.D."/>
            <person name="Luo M.C."/>
            <person name="Thudi M."/>
            <person name="Gowda C.L."/>
            <person name="Singh N.P."/>
            <person name="Lichtenzveig J."/>
            <person name="Gali K.K."/>
            <person name="Rubio J."/>
            <person name="Nadarajan N."/>
            <person name="Dolezel J."/>
            <person name="Bansal K.C."/>
            <person name="Xu X."/>
            <person name="Edwards D."/>
            <person name="Zhang G."/>
            <person name="Kahl G."/>
            <person name="Gil J."/>
            <person name="Singh K.B."/>
            <person name="Datta S.K."/>
            <person name="Jackson S.A."/>
            <person name="Wang J."/>
            <person name="Cook D.R."/>
        </authorList>
    </citation>
    <scope>NUCLEOTIDE SEQUENCE [LARGE SCALE GENOMIC DNA]</scope>
    <source>
        <strain evidence="2">cv. CDC Frontier</strain>
    </source>
</reference>
<dbReference type="SMART" id="SM00465">
    <property type="entry name" value="GIYc"/>
    <property type="match status" value="1"/>
</dbReference>
<evidence type="ECO:0000313" key="3">
    <source>
        <dbReference type="RefSeq" id="XP_004513134.2"/>
    </source>
</evidence>
<dbReference type="InterPro" id="IPR038909">
    <property type="entry name" value="Effector_transcript"/>
</dbReference>
<evidence type="ECO:0000259" key="1">
    <source>
        <dbReference type="SMART" id="SM00465"/>
    </source>
</evidence>
<dbReference type="PANTHER" id="PTHR35133">
    <property type="entry name" value="PROTEIN EFFECTOR OF TRANSCRIPTION 2-RELATED"/>
    <property type="match status" value="1"/>
</dbReference>
<feature type="domain" description="GIY-YIG" evidence="1">
    <location>
        <begin position="75"/>
        <end position="174"/>
    </location>
</feature>
<dbReference type="Pfam" id="PF19239">
    <property type="entry name" value="GIY_YIG_domain"/>
    <property type="match status" value="1"/>
</dbReference>
<dbReference type="STRING" id="3827.A0A1S2Z164"/>
<dbReference type="OrthoDB" id="1922121at2759"/>
<gene>
    <name evidence="3" type="primary">LOC101489907</name>
</gene>
<dbReference type="GeneID" id="101489907"/>
<dbReference type="GO" id="GO:0006355">
    <property type="term" value="P:regulation of DNA-templated transcription"/>
    <property type="evidence" value="ECO:0007669"/>
    <property type="project" value="InterPro"/>
</dbReference>
<dbReference type="InterPro" id="IPR000305">
    <property type="entry name" value="GIY-YIG_endonuc"/>
</dbReference>
<dbReference type="PaxDb" id="3827-XP_004513134.1"/>
<name>A0A1S2Z164_CICAR</name>
<dbReference type="eggNOG" id="ENOG502QXNF">
    <property type="taxonomic scope" value="Eukaryota"/>
</dbReference>
<sequence>MMVINRLKREQCDHTKHDSSFSDWKILIGPSDWEDHSKGKEGCSRYRIPNLPQTFGPGVYELGIVVSRNYLGREIYKFATDPCKVVVVYLGKAENVSARLQCYGRNGAHLSNASSSIESSSSTLMRHSLFHHIFSKGYPIVYRWAPMENNSDALKTEAKLLDTFDYGWNTINNGRRRPYDILQMLDKIASTTVTFSYVAKSLIPFIQNKVGIPIKSNKFPKTYDKSDEVDNYGSYRFLSKIFKFNRSHPMIIQNSTSGAIEKYGKICGVILNDGSICTRPPIEKRVRCFEHKGMRINVFNAKAIGAPKLELEIIDESITKTIICGIILDDSSTCSKQPVKGRQRCHEHKGMRTNVSNAKAIRAPKLESEIIDDSISKTIICGIILNDGSTCRK</sequence>
<protein>
    <submittedName>
        <fullName evidence="3">Protein EFFECTOR OF TRANSCRIPTION 2-like</fullName>
    </submittedName>
</protein>
<accession>A0A1S2Z164</accession>
<dbReference type="PANTHER" id="PTHR35133:SF1">
    <property type="entry name" value="PROTEIN EFFECTOR OF TRANSCRIPTION 2-RELATED"/>
    <property type="match status" value="1"/>
</dbReference>
<dbReference type="Proteomes" id="UP000087171">
    <property type="component" value="Chromosome Ca8"/>
</dbReference>
<keyword evidence="2" id="KW-1185">Reference proteome</keyword>
<organism evidence="2 3">
    <name type="scientific">Cicer arietinum</name>
    <name type="common">Chickpea</name>
    <name type="synonym">Garbanzo</name>
    <dbReference type="NCBI Taxonomy" id="3827"/>
    <lineage>
        <taxon>Eukaryota</taxon>
        <taxon>Viridiplantae</taxon>
        <taxon>Streptophyta</taxon>
        <taxon>Embryophyta</taxon>
        <taxon>Tracheophyta</taxon>
        <taxon>Spermatophyta</taxon>
        <taxon>Magnoliopsida</taxon>
        <taxon>eudicotyledons</taxon>
        <taxon>Gunneridae</taxon>
        <taxon>Pentapetalae</taxon>
        <taxon>rosids</taxon>
        <taxon>fabids</taxon>
        <taxon>Fabales</taxon>
        <taxon>Fabaceae</taxon>
        <taxon>Papilionoideae</taxon>
        <taxon>50 kb inversion clade</taxon>
        <taxon>NPAAA clade</taxon>
        <taxon>Hologalegina</taxon>
        <taxon>IRL clade</taxon>
        <taxon>Cicereae</taxon>
        <taxon>Cicer</taxon>
    </lineage>
</organism>